<dbReference type="EMBL" id="JBIAMX010000001">
    <property type="protein sequence ID" value="MFF0541739.1"/>
    <property type="molecule type" value="Genomic_DNA"/>
</dbReference>
<accession>A0ABW6PH79</accession>
<evidence type="ECO:0000313" key="2">
    <source>
        <dbReference type="Proteomes" id="UP001601444"/>
    </source>
</evidence>
<sequence length="100" mass="11484">MTKYRSAQPCEREGCPGLRFGDHPYCCYSCKVIAQELENTERVCKAIGDSELATELWTEVVELSDTLSRYLELNFRLRLLALESGITHRQWNSFHKGRAG</sequence>
<dbReference type="RefSeq" id="WP_305093688.1">
    <property type="nucleotide sequence ID" value="NZ_JBIAMX010000001.1"/>
</dbReference>
<reference evidence="1 2" key="1">
    <citation type="submission" date="2024-10" db="EMBL/GenBank/DDBJ databases">
        <title>The Natural Products Discovery Center: Release of the First 8490 Sequenced Strains for Exploring Actinobacteria Biosynthetic Diversity.</title>
        <authorList>
            <person name="Kalkreuter E."/>
            <person name="Kautsar S.A."/>
            <person name="Yang D."/>
            <person name="Bader C.D."/>
            <person name="Teijaro C.N."/>
            <person name="Fluegel L."/>
            <person name="Davis C.M."/>
            <person name="Simpson J.R."/>
            <person name="Lauterbach L."/>
            <person name="Steele A.D."/>
            <person name="Gui C."/>
            <person name="Meng S."/>
            <person name="Li G."/>
            <person name="Viehrig K."/>
            <person name="Ye F."/>
            <person name="Su P."/>
            <person name="Kiefer A.F."/>
            <person name="Nichols A."/>
            <person name="Cepeda A.J."/>
            <person name="Yan W."/>
            <person name="Fan B."/>
            <person name="Jiang Y."/>
            <person name="Adhikari A."/>
            <person name="Zheng C.-J."/>
            <person name="Schuster L."/>
            <person name="Cowan T.M."/>
            <person name="Smanski M.J."/>
            <person name="Chevrette M.G."/>
            <person name="De Carvalho L.P.S."/>
            <person name="Shen B."/>
        </authorList>
    </citation>
    <scope>NUCLEOTIDE SEQUENCE [LARGE SCALE GENOMIC DNA]</scope>
    <source>
        <strain evidence="1 2">NPDC004045</strain>
    </source>
</reference>
<keyword evidence="2" id="KW-1185">Reference proteome</keyword>
<comment type="caution">
    <text evidence="1">The sequence shown here is derived from an EMBL/GenBank/DDBJ whole genome shotgun (WGS) entry which is preliminary data.</text>
</comment>
<protein>
    <submittedName>
        <fullName evidence="1">Uncharacterized protein</fullName>
    </submittedName>
</protein>
<organism evidence="1 2">
    <name type="scientific">Nocardia thailandica</name>
    <dbReference type="NCBI Taxonomy" id="257275"/>
    <lineage>
        <taxon>Bacteria</taxon>
        <taxon>Bacillati</taxon>
        <taxon>Actinomycetota</taxon>
        <taxon>Actinomycetes</taxon>
        <taxon>Mycobacteriales</taxon>
        <taxon>Nocardiaceae</taxon>
        <taxon>Nocardia</taxon>
    </lineage>
</organism>
<proteinExistence type="predicted"/>
<gene>
    <name evidence="1" type="ORF">ACFYTF_02775</name>
</gene>
<evidence type="ECO:0000313" key="1">
    <source>
        <dbReference type="EMBL" id="MFF0541739.1"/>
    </source>
</evidence>
<dbReference type="Proteomes" id="UP001601444">
    <property type="component" value="Unassembled WGS sequence"/>
</dbReference>
<name>A0ABW6PH79_9NOCA</name>